<gene>
    <name evidence="1" type="ORF">EMPG_14373</name>
</gene>
<evidence type="ECO:0000313" key="1">
    <source>
        <dbReference type="EMBL" id="KLJ10260.1"/>
    </source>
</evidence>
<name>A0A0H1BFU0_9EURO</name>
<accession>A0A0H1BFU0</accession>
<sequence>MRAKPKRFASKAERLIQHHLKESKFAQRPILATHSPVLSGEHERGRKAAILKLRVPTKI</sequence>
<dbReference type="Proteomes" id="UP000053573">
    <property type="component" value="Unassembled WGS sequence"/>
</dbReference>
<proteinExistence type="predicted"/>
<reference evidence="2" key="1">
    <citation type="journal article" date="2015" name="PLoS Genet.">
        <title>The dynamic genome and transcriptome of the human fungal pathogen Blastomyces and close relative Emmonsia.</title>
        <authorList>
            <person name="Munoz J.F."/>
            <person name="Gauthier G.M."/>
            <person name="Desjardins C.A."/>
            <person name="Gallo J.E."/>
            <person name="Holder J."/>
            <person name="Sullivan T.D."/>
            <person name="Marty A.J."/>
            <person name="Carmen J.C."/>
            <person name="Chen Z."/>
            <person name="Ding L."/>
            <person name="Gujja S."/>
            <person name="Magrini V."/>
            <person name="Misas E."/>
            <person name="Mitreva M."/>
            <person name="Priest M."/>
            <person name="Saif S."/>
            <person name="Whiston E.A."/>
            <person name="Young S."/>
            <person name="Zeng Q."/>
            <person name="Goldman W.E."/>
            <person name="Mardis E.R."/>
            <person name="Taylor J.W."/>
            <person name="McEwen J.G."/>
            <person name="Clay O.K."/>
            <person name="Klein B.S."/>
            <person name="Cuomo C.A."/>
        </authorList>
    </citation>
    <scope>NUCLEOTIDE SEQUENCE [LARGE SCALE GENOMIC DNA]</scope>
    <source>
        <strain evidence="2">UAMH 139</strain>
    </source>
</reference>
<dbReference type="AlphaFoldDB" id="A0A0H1BFU0"/>
<dbReference type="EMBL" id="LDEV01002115">
    <property type="protein sequence ID" value="KLJ10260.1"/>
    <property type="molecule type" value="Genomic_DNA"/>
</dbReference>
<comment type="caution">
    <text evidence="1">The sequence shown here is derived from an EMBL/GenBank/DDBJ whole genome shotgun (WGS) entry which is preliminary data.</text>
</comment>
<keyword evidence="2" id="KW-1185">Reference proteome</keyword>
<organism evidence="1 2">
    <name type="scientific">Blastomyces silverae</name>
    <dbReference type="NCBI Taxonomy" id="2060906"/>
    <lineage>
        <taxon>Eukaryota</taxon>
        <taxon>Fungi</taxon>
        <taxon>Dikarya</taxon>
        <taxon>Ascomycota</taxon>
        <taxon>Pezizomycotina</taxon>
        <taxon>Eurotiomycetes</taxon>
        <taxon>Eurotiomycetidae</taxon>
        <taxon>Onygenales</taxon>
        <taxon>Ajellomycetaceae</taxon>
        <taxon>Blastomyces</taxon>
    </lineage>
</organism>
<protein>
    <submittedName>
        <fullName evidence="1">Uncharacterized protein</fullName>
    </submittedName>
</protein>
<evidence type="ECO:0000313" key="2">
    <source>
        <dbReference type="Proteomes" id="UP000053573"/>
    </source>
</evidence>